<accession>A0A6J8D2D9</accession>
<evidence type="ECO:0000256" key="7">
    <source>
        <dbReference type="SAM" id="MobiDB-lite"/>
    </source>
</evidence>
<evidence type="ECO:0000313" key="9">
    <source>
        <dbReference type="EMBL" id="CAC5401412.1"/>
    </source>
</evidence>
<keyword evidence="3" id="KW-0732">Signal</keyword>
<dbReference type="SMART" id="SM00321">
    <property type="entry name" value="WSC"/>
    <property type="match status" value="1"/>
</dbReference>
<evidence type="ECO:0000259" key="8">
    <source>
        <dbReference type="PROSITE" id="PS51212"/>
    </source>
</evidence>
<dbReference type="Pfam" id="PF01822">
    <property type="entry name" value="WSC"/>
    <property type="match status" value="1"/>
</dbReference>
<keyword evidence="4" id="KW-1133">Transmembrane helix</keyword>
<dbReference type="PROSITE" id="PS51212">
    <property type="entry name" value="WSC"/>
    <property type="match status" value="1"/>
</dbReference>
<keyword evidence="2" id="KW-0812">Transmembrane</keyword>
<dbReference type="InterPro" id="IPR051836">
    <property type="entry name" value="Kremen_rcpt"/>
</dbReference>
<dbReference type="PANTHER" id="PTHR24269">
    <property type="entry name" value="KREMEN PROTEIN"/>
    <property type="match status" value="1"/>
</dbReference>
<gene>
    <name evidence="9" type="ORF">MCOR_35495</name>
</gene>
<evidence type="ECO:0000256" key="4">
    <source>
        <dbReference type="ARBA" id="ARBA00022989"/>
    </source>
</evidence>
<evidence type="ECO:0000256" key="6">
    <source>
        <dbReference type="ARBA" id="ARBA00023180"/>
    </source>
</evidence>
<keyword evidence="6" id="KW-0325">Glycoprotein</keyword>
<feature type="region of interest" description="Disordered" evidence="7">
    <location>
        <begin position="156"/>
        <end position="183"/>
    </location>
</feature>
<name>A0A6J8D2D9_MYTCO</name>
<evidence type="ECO:0000256" key="5">
    <source>
        <dbReference type="ARBA" id="ARBA00023136"/>
    </source>
</evidence>
<comment type="subcellular location">
    <subcellularLocation>
        <location evidence="1">Membrane</location>
        <topology evidence="1">Single-pass membrane protein</topology>
    </subcellularLocation>
</comment>
<protein>
    <recommendedName>
        <fullName evidence="8">WSC domain-containing protein</fullName>
    </recommendedName>
</protein>
<keyword evidence="10" id="KW-1185">Reference proteome</keyword>
<dbReference type="GO" id="GO:0005886">
    <property type="term" value="C:plasma membrane"/>
    <property type="evidence" value="ECO:0007669"/>
    <property type="project" value="TreeGrafter"/>
</dbReference>
<evidence type="ECO:0000313" key="10">
    <source>
        <dbReference type="Proteomes" id="UP000507470"/>
    </source>
</evidence>
<dbReference type="InterPro" id="IPR002889">
    <property type="entry name" value="WSC_carb-bd"/>
</dbReference>
<dbReference type="EMBL" id="CACVKT020006409">
    <property type="protein sequence ID" value="CAC5401412.1"/>
    <property type="molecule type" value="Genomic_DNA"/>
</dbReference>
<dbReference type="Proteomes" id="UP000507470">
    <property type="component" value="Unassembled WGS sequence"/>
</dbReference>
<sequence>MLHYYYSNRKFSKETNEIVYISNSTYIGCFQDKYFTPILEASYIEEPYMTIQNCLSICEVEGHTFAGLRFGTKCFCDSVITKDLTLLQLQATACNKPCGGNGIQFCGGWLELALYQLDIFPESTTSIEQISSTPTIPLPSTLTMLSISDITTLKSTSTESSTETSDTTALTSMETSVSMSTET</sequence>
<dbReference type="AlphaFoldDB" id="A0A6J8D2D9"/>
<reference evidence="9 10" key="1">
    <citation type="submission" date="2020-06" db="EMBL/GenBank/DDBJ databases">
        <authorList>
            <person name="Li R."/>
            <person name="Bekaert M."/>
        </authorList>
    </citation>
    <scope>NUCLEOTIDE SEQUENCE [LARGE SCALE GENOMIC DNA]</scope>
    <source>
        <strain evidence="10">wild</strain>
    </source>
</reference>
<organism evidence="9 10">
    <name type="scientific">Mytilus coruscus</name>
    <name type="common">Sea mussel</name>
    <dbReference type="NCBI Taxonomy" id="42192"/>
    <lineage>
        <taxon>Eukaryota</taxon>
        <taxon>Metazoa</taxon>
        <taxon>Spiralia</taxon>
        <taxon>Lophotrochozoa</taxon>
        <taxon>Mollusca</taxon>
        <taxon>Bivalvia</taxon>
        <taxon>Autobranchia</taxon>
        <taxon>Pteriomorphia</taxon>
        <taxon>Mytilida</taxon>
        <taxon>Mytiloidea</taxon>
        <taxon>Mytilidae</taxon>
        <taxon>Mytilinae</taxon>
        <taxon>Mytilus</taxon>
    </lineage>
</organism>
<evidence type="ECO:0000256" key="3">
    <source>
        <dbReference type="ARBA" id="ARBA00022729"/>
    </source>
</evidence>
<feature type="domain" description="WSC" evidence="8">
    <location>
        <begin position="23"/>
        <end position="118"/>
    </location>
</feature>
<dbReference type="PANTHER" id="PTHR24269:SF16">
    <property type="entry name" value="PROTEIN SLG1"/>
    <property type="match status" value="1"/>
</dbReference>
<dbReference type="OrthoDB" id="6156976at2759"/>
<evidence type="ECO:0000256" key="2">
    <source>
        <dbReference type="ARBA" id="ARBA00022692"/>
    </source>
</evidence>
<evidence type="ECO:0000256" key="1">
    <source>
        <dbReference type="ARBA" id="ARBA00004167"/>
    </source>
</evidence>
<keyword evidence="5" id="KW-0472">Membrane</keyword>
<proteinExistence type="predicted"/>